<keyword evidence="5 9" id="KW-0479">Metal-binding</keyword>
<evidence type="ECO:0000256" key="1">
    <source>
        <dbReference type="ARBA" id="ARBA00001947"/>
    </source>
</evidence>
<name>A0A4R3MK76_9FIRM</name>
<evidence type="ECO:0000256" key="4">
    <source>
        <dbReference type="ARBA" id="ARBA00022670"/>
    </source>
</evidence>
<dbReference type="InterPro" id="IPR001948">
    <property type="entry name" value="Peptidase_M18"/>
</dbReference>
<evidence type="ECO:0000256" key="6">
    <source>
        <dbReference type="ARBA" id="ARBA00022801"/>
    </source>
</evidence>
<evidence type="ECO:0000313" key="12">
    <source>
        <dbReference type="Proteomes" id="UP000294902"/>
    </source>
</evidence>
<dbReference type="SUPFAM" id="SSF53187">
    <property type="entry name" value="Zn-dependent exopeptidases"/>
    <property type="match status" value="1"/>
</dbReference>
<evidence type="ECO:0000313" key="11">
    <source>
        <dbReference type="EMBL" id="TCT14621.1"/>
    </source>
</evidence>
<dbReference type="RefSeq" id="WP_243115101.1">
    <property type="nucleotide sequence ID" value="NZ_SMAL01000005.1"/>
</dbReference>
<dbReference type="PANTHER" id="PTHR28570">
    <property type="entry name" value="ASPARTYL AMINOPEPTIDASE"/>
    <property type="match status" value="1"/>
</dbReference>
<keyword evidence="4 9" id="KW-0645">Protease</keyword>
<dbReference type="GO" id="GO:0006508">
    <property type="term" value="P:proteolysis"/>
    <property type="evidence" value="ECO:0007669"/>
    <property type="project" value="UniProtKB-KW"/>
</dbReference>
<comment type="similarity">
    <text evidence="2 9">Belongs to the peptidase M18 family.</text>
</comment>
<dbReference type="FunFam" id="2.30.250.10:FF:000003">
    <property type="entry name" value="Probable M18 family aminopeptidase 2"/>
    <property type="match status" value="1"/>
</dbReference>
<dbReference type="PANTHER" id="PTHR28570:SF3">
    <property type="entry name" value="ASPARTYL AMINOPEPTIDASE"/>
    <property type="match status" value="1"/>
</dbReference>
<evidence type="ECO:0000256" key="2">
    <source>
        <dbReference type="ARBA" id="ARBA00008290"/>
    </source>
</evidence>
<evidence type="ECO:0000256" key="3">
    <source>
        <dbReference type="ARBA" id="ARBA00022438"/>
    </source>
</evidence>
<dbReference type="AlphaFoldDB" id="A0A4R3MK76"/>
<sequence>MDRARDLIDFIDVCTSPFHTVLEVKRRLLEDGFKEICFEDEWQFDFGGSYFVSPFPSCLFAFSIPKRLEFNQGFRIISAHTDQPCFRVKPSPELTSEGYLKVNTEVYGGPILNTWMDRPLSVSGKVVLRSECVMAPDVRFIDIRKPIFIIPNLAIHMNREVNRGIELNRQVDMLPLAGLIDEKLNNNQFFMYYLAQELGVKTDDILDFDLFVYATEKGEIIGLSNELLSAPRLDDLAMVYGATTAIIESKPKTGVNIIALFDNEEIGSKSKQGADSILFNMVLEKMASGMYLERNQFLRIFSKSFNVSADMAHAVHPNRPDKHDPTNRPVIGKGIVIKISGEQKYATDSESIGIFQQICEAAGVKYQKFVNRSDEIGGKTLGPITTSYVPIKTVDIGAPMLGMHSARELMGVSDCENVISVFNTFFSLE</sequence>
<dbReference type="SUPFAM" id="SSF101821">
    <property type="entry name" value="Aminopeptidase/glucanase lid domain"/>
    <property type="match status" value="1"/>
</dbReference>
<keyword evidence="8 9" id="KW-0482">Metalloprotease</keyword>
<keyword evidence="3 9" id="KW-0031">Aminopeptidase</keyword>
<dbReference type="CDD" id="cd05658">
    <property type="entry name" value="M18_DAP"/>
    <property type="match status" value="1"/>
</dbReference>
<dbReference type="GO" id="GO:0008270">
    <property type="term" value="F:zinc ion binding"/>
    <property type="evidence" value="ECO:0007669"/>
    <property type="project" value="InterPro"/>
</dbReference>
<keyword evidence="6 9" id="KW-0378">Hydrolase</keyword>
<dbReference type="GO" id="GO:0004177">
    <property type="term" value="F:aminopeptidase activity"/>
    <property type="evidence" value="ECO:0007669"/>
    <property type="project" value="UniProtKB-KW"/>
</dbReference>
<keyword evidence="7 9" id="KW-0862">Zinc</keyword>
<dbReference type="GO" id="GO:0008237">
    <property type="term" value="F:metallopeptidase activity"/>
    <property type="evidence" value="ECO:0007669"/>
    <property type="project" value="UniProtKB-KW"/>
</dbReference>
<evidence type="ECO:0000256" key="7">
    <source>
        <dbReference type="ARBA" id="ARBA00022833"/>
    </source>
</evidence>
<organism evidence="11 12">
    <name type="scientific">Natranaerovirga pectinivora</name>
    <dbReference type="NCBI Taxonomy" id="682400"/>
    <lineage>
        <taxon>Bacteria</taxon>
        <taxon>Bacillati</taxon>
        <taxon>Bacillota</taxon>
        <taxon>Clostridia</taxon>
        <taxon>Lachnospirales</taxon>
        <taxon>Natranaerovirgaceae</taxon>
        <taxon>Natranaerovirga</taxon>
    </lineage>
</organism>
<evidence type="ECO:0000256" key="8">
    <source>
        <dbReference type="ARBA" id="ARBA00023049"/>
    </source>
</evidence>
<dbReference type="Gene3D" id="2.30.250.10">
    <property type="entry name" value="Aminopeptidase i, Domain 2"/>
    <property type="match status" value="1"/>
</dbReference>
<dbReference type="GO" id="GO:0005737">
    <property type="term" value="C:cytoplasm"/>
    <property type="evidence" value="ECO:0007669"/>
    <property type="project" value="UniProtKB-ARBA"/>
</dbReference>
<dbReference type="Proteomes" id="UP000294902">
    <property type="component" value="Unassembled WGS sequence"/>
</dbReference>
<dbReference type="EMBL" id="SMAL01000005">
    <property type="protein sequence ID" value="TCT14621.1"/>
    <property type="molecule type" value="Genomic_DNA"/>
</dbReference>
<reference evidence="11 12" key="1">
    <citation type="submission" date="2019-03" db="EMBL/GenBank/DDBJ databases">
        <title>Genomic Encyclopedia of Type Strains, Phase IV (KMG-IV): sequencing the most valuable type-strain genomes for metagenomic binning, comparative biology and taxonomic classification.</title>
        <authorList>
            <person name="Goeker M."/>
        </authorList>
    </citation>
    <scope>NUCLEOTIDE SEQUENCE [LARGE SCALE GENOMIC DNA]</scope>
    <source>
        <strain evidence="11 12">DSM 24629</strain>
    </source>
</reference>
<dbReference type="NCBIfam" id="NF002759">
    <property type="entry name" value="PRK02813.1"/>
    <property type="match status" value="1"/>
</dbReference>
<protein>
    <recommendedName>
        <fullName evidence="10">M18 family aminopeptidase</fullName>
        <ecNumber evidence="10">3.4.11.-</ecNumber>
    </recommendedName>
</protein>
<dbReference type="PRINTS" id="PR00932">
    <property type="entry name" value="AMINO1PTASE"/>
</dbReference>
<comment type="cofactor">
    <cofactor evidence="1 10">
        <name>Zn(2+)</name>
        <dbReference type="ChEBI" id="CHEBI:29105"/>
    </cofactor>
</comment>
<accession>A0A4R3MK76</accession>
<evidence type="ECO:0000256" key="5">
    <source>
        <dbReference type="ARBA" id="ARBA00022723"/>
    </source>
</evidence>
<comment type="caution">
    <text evidence="11">The sequence shown here is derived from an EMBL/GenBank/DDBJ whole genome shotgun (WGS) entry which is preliminary data.</text>
</comment>
<dbReference type="Gene3D" id="3.40.630.10">
    <property type="entry name" value="Zn peptidases"/>
    <property type="match status" value="1"/>
</dbReference>
<evidence type="ECO:0000256" key="10">
    <source>
        <dbReference type="RuleBase" id="RU004387"/>
    </source>
</evidence>
<proteinExistence type="inferred from homology"/>
<dbReference type="InterPro" id="IPR023358">
    <property type="entry name" value="Peptidase_M18_dom2"/>
</dbReference>
<dbReference type="Pfam" id="PF02127">
    <property type="entry name" value="Peptidase_M18"/>
    <property type="match status" value="1"/>
</dbReference>
<gene>
    <name evidence="11" type="ORF">EDC18_105102</name>
</gene>
<evidence type="ECO:0000256" key="9">
    <source>
        <dbReference type="RuleBase" id="RU004386"/>
    </source>
</evidence>
<keyword evidence="12" id="KW-1185">Reference proteome</keyword>
<dbReference type="EC" id="3.4.11.-" evidence="10"/>